<reference evidence="7 8" key="1">
    <citation type="submission" date="2019-10" db="EMBL/GenBank/DDBJ databases">
        <title>Nonomuraea sp. nov., isolated from Phyllanthus amarus.</title>
        <authorList>
            <person name="Klykleung N."/>
            <person name="Tanasupawat S."/>
        </authorList>
    </citation>
    <scope>NUCLEOTIDE SEQUENCE [LARGE SCALE GENOMIC DNA]</scope>
    <source>
        <strain evidence="7 8">PA1-10</strain>
    </source>
</reference>
<comment type="caution">
    <text evidence="7">The sequence shown here is derived from an EMBL/GenBank/DDBJ whole genome shotgun (WGS) entry which is preliminary data.</text>
</comment>
<dbReference type="RefSeq" id="WP_139636864.1">
    <property type="nucleotide sequence ID" value="NZ_VDLX02000024.1"/>
</dbReference>
<name>A0A5C4VDP4_9ACTN</name>
<dbReference type="Pfam" id="PF00294">
    <property type="entry name" value="PfkB"/>
    <property type="match status" value="1"/>
</dbReference>
<organism evidence="7 8">
    <name type="scientific">Nonomuraea phyllanthi</name>
    <dbReference type="NCBI Taxonomy" id="2219224"/>
    <lineage>
        <taxon>Bacteria</taxon>
        <taxon>Bacillati</taxon>
        <taxon>Actinomycetota</taxon>
        <taxon>Actinomycetes</taxon>
        <taxon>Streptosporangiales</taxon>
        <taxon>Streptosporangiaceae</taxon>
        <taxon>Nonomuraea</taxon>
    </lineage>
</organism>
<proteinExistence type="inferred from homology"/>
<protein>
    <recommendedName>
        <fullName evidence="6">Carbohydrate kinase PfkB domain-containing protein</fullName>
    </recommendedName>
</protein>
<dbReference type="InterPro" id="IPR029056">
    <property type="entry name" value="Ribokinase-like"/>
</dbReference>
<dbReference type="AlphaFoldDB" id="A0A5C4VDP4"/>
<evidence type="ECO:0000256" key="4">
    <source>
        <dbReference type="ARBA" id="ARBA00022777"/>
    </source>
</evidence>
<dbReference type="InterPro" id="IPR050306">
    <property type="entry name" value="PfkB_Carbo_kinase"/>
</dbReference>
<evidence type="ECO:0000256" key="1">
    <source>
        <dbReference type="ARBA" id="ARBA00010688"/>
    </source>
</evidence>
<keyword evidence="3" id="KW-0547">Nucleotide-binding</keyword>
<dbReference type="SUPFAM" id="SSF53613">
    <property type="entry name" value="Ribokinase-like"/>
    <property type="match status" value="1"/>
</dbReference>
<dbReference type="PANTHER" id="PTHR43085">
    <property type="entry name" value="HEXOKINASE FAMILY MEMBER"/>
    <property type="match status" value="1"/>
</dbReference>
<dbReference type="Proteomes" id="UP000312512">
    <property type="component" value="Unassembled WGS sequence"/>
</dbReference>
<dbReference type="EMBL" id="VDLX02000024">
    <property type="protein sequence ID" value="KAB8188605.1"/>
    <property type="molecule type" value="Genomic_DNA"/>
</dbReference>
<dbReference type="GO" id="GO:0005524">
    <property type="term" value="F:ATP binding"/>
    <property type="evidence" value="ECO:0007669"/>
    <property type="project" value="UniProtKB-KW"/>
</dbReference>
<evidence type="ECO:0000313" key="8">
    <source>
        <dbReference type="Proteomes" id="UP000312512"/>
    </source>
</evidence>
<evidence type="ECO:0000259" key="6">
    <source>
        <dbReference type="Pfam" id="PF00294"/>
    </source>
</evidence>
<dbReference type="InterPro" id="IPR011611">
    <property type="entry name" value="PfkB_dom"/>
</dbReference>
<evidence type="ECO:0000256" key="5">
    <source>
        <dbReference type="ARBA" id="ARBA00022840"/>
    </source>
</evidence>
<feature type="domain" description="Carbohydrate kinase PfkB" evidence="6">
    <location>
        <begin position="18"/>
        <end position="112"/>
    </location>
</feature>
<sequence length="139" mass="15051">MGSGARYYRSGSAGSRLHPDDPDLSLIRSARVLHITGITLALSDSAREAVRVVLAEARDAGVLVSMDVNHRHTLWSRDEASTMLRETLPSVDVLFATEEEARLVVDEHDPVDLTEAPVRCAAVCLAGMWRARARTASGA</sequence>
<keyword evidence="8" id="KW-1185">Reference proteome</keyword>
<accession>A0A5C4VDP4</accession>
<gene>
    <name evidence="7" type="ORF">FH608_043370</name>
</gene>
<evidence type="ECO:0000313" key="7">
    <source>
        <dbReference type="EMBL" id="KAB8188605.1"/>
    </source>
</evidence>
<dbReference type="Gene3D" id="3.40.1190.20">
    <property type="match status" value="1"/>
</dbReference>
<dbReference type="GO" id="GO:0016301">
    <property type="term" value="F:kinase activity"/>
    <property type="evidence" value="ECO:0007669"/>
    <property type="project" value="UniProtKB-KW"/>
</dbReference>
<evidence type="ECO:0000256" key="3">
    <source>
        <dbReference type="ARBA" id="ARBA00022741"/>
    </source>
</evidence>
<keyword evidence="4" id="KW-0418">Kinase</keyword>
<keyword evidence="2" id="KW-0808">Transferase</keyword>
<dbReference type="PANTHER" id="PTHR43085:SF1">
    <property type="entry name" value="PSEUDOURIDINE KINASE-RELATED"/>
    <property type="match status" value="1"/>
</dbReference>
<keyword evidence="5" id="KW-0067">ATP-binding</keyword>
<dbReference type="OrthoDB" id="9808601at2"/>
<evidence type="ECO:0000256" key="2">
    <source>
        <dbReference type="ARBA" id="ARBA00022679"/>
    </source>
</evidence>
<comment type="similarity">
    <text evidence="1">Belongs to the carbohydrate kinase PfkB family.</text>
</comment>